<dbReference type="Gene3D" id="2.60.40.10">
    <property type="entry name" value="Immunoglobulins"/>
    <property type="match status" value="1"/>
</dbReference>
<dbReference type="InParanoid" id="A8NWW5"/>
<dbReference type="PANTHER" id="PTHR10343:SF81">
    <property type="entry name" value="CRUCIFORM DNA-RECOGNIZING PROTEIN 1-RELATED"/>
    <property type="match status" value="1"/>
</dbReference>
<name>A8NWW5_COPC7</name>
<comment type="similarity">
    <text evidence="1">Belongs to the CRP1/MDG1 family.</text>
</comment>
<feature type="compositionally biased region" description="Pro residues" evidence="2">
    <location>
        <begin position="199"/>
        <end position="210"/>
    </location>
</feature>
<dbReference type="GeneID" id="6013557"/>
<dbReference type="EMBL" id="AACS02000005">
    <property type="protein sequence ID" value="EAU84619.1"/>
    <property type="molecule type" value="Genomic_DNA"/>
</dbReference>
<proteinExistence type="inferred from homology"/>
<dbReference type="OMA" id="WPHAGAS"/>
<organism evidence="4 5">
    <name type="scientific">Coprinopsis cinerea (strain Okayama-7 / 130 / ATCC MYA-4618 / FGSC 9003)</name>
    <name type="common">Inky cap fungus</name>
    <name type="synonym">Hormographiella aspergillata</name>
    <dbReference type="NCBI Taxonomy" id="240176"/>
    <lineage>
        <taxon>Eukaryota</taxon>
        <taxon>Fungi</taxon>
        <taxon>Dikarya</taxon>
        <taxon>Basidiomycota</taxon>
        <taxon>Agaricomycotina</taxon>
        <taxon>Agaricomycetes</taxon>
        <taxon>Agaricomycetidae</taxon>
        <taxon>Agaricales</taxon>
        <taxon>Agaricineae</taxon>
        <taxon>Psathyrellaceae</taxon>
        <taxon>Coprinopsis</taxon>
    </lineage>
</organism>
<dbReference type="GO" id="GO:0007165">
    <property type="term" value="P:signal transduction"/>
    <property type="evidence" value="ECO:0007669"/>
    <property type="project" value="TreeGrafter"/>
</dbReference>
<dbReference type="eggNOG" id="KOG1616">
    <property type="taxonomic scope" value="Eukaryota"/>
</dbReference>
<reference evidence="4 5" key="1">
    <citation type="journal article" date="2010" name="Proc. Natl. Acad. Sci. U.S.A.">
        <title>Insights into evolution of multicellular fungi from the assembled chromosomes of the mushroom Coprinopsis cinerea (Coprinus cinereus).</title>
        <authorList>
            <person name="Stajich J.E."/>
            <person name="Wilke S.K."/>
            <person name="Ahren D."/>
            <person name="Au C.H."/>
            <person name="Birren B.W."/>
            <person name="Borodovsky M."/>
            <person name="Burns C."/>
            <person name="Canback B."/>
            <person name="Casselton L.A."/>
            <person name="Cheng C.K."/>
            <person name="Deng J."/>
            <person name="Dietrich F.S."/>
            <person name="Fargo D.C."/>
            <person name="Farman M.L."/>
            <person name="Gathman A.C."/>
            <person name="Goldberg J."/>
            <person name="Guigo R."/>
            <person name="Hoegger P.J."/>
            <person name="Hooker J.B."/>
            <person name="Huggins A."/>
            <person name="James T.Y."/>
            <person name="Kamada T."/>
            <person name="Kilaru S."/>
            <person name="Kodira C."/>
            <person name="Kues U."/>
            <person name="Kupfer D."/>
            <person name="Kwan H.S."/>
            <person name="Lomsadze A."/>
            <person name="Li W."/>
            <person name="Lilly W.W."/>
            <person name="Ma L.J."/>
            <person name="Mackey A.J."/>
            <person name="Manning G."/>
            <person name="Martin F."/>
            <person name="Muraguchi H."/>
            <person name="Natvig D.O."/>
            <person name="Palmerini H."/>
            <person name="Ramesh M.A."/>
            <person name="Rehmeyer C.J."/>
            <person name="Roe B.A."/>
            <person name="Shenoy N."/>
            <person name="Stanke M."/>
            <person name="Ter-Hovhannisyan V."/>
            <person name="Tunlid A."/>
            <person name="Velagapudi R."/>
            <person name="Vision T.J."/>
            <person name="Zeng Q."/>
            <person name="Zolan M.E."/>
            <person name="Pukkila P.J."/>
        </authorList>
    </citation>
    <scope>NUCLEOTIDE SEQUENCE [LARGE SCALE GENOMIC DNA]</scope>
    <source>
        <strain evidence="5">Okayama-7 / 130 / ATCC MYA-4618 / FGSC 9003</strain>
    </source>
</reference>
<feature type="compositionally biased region" description="Polar residues" evidence="2">
    <location>
        <begin position="361"/>
        <end position="370"/>
    </location>
</feature>
<dbReference type="PANTHER" id="PTHR10343">
    <property type="entry name" value="5'-AMP-ACTIVATED PROTEIN KINASE , BETA SUBUNIT"/>
    <property type="match status" value="1"/>
</dbReference>
<evidence type="ECO:0000256" key="1">
    <source>
        <dbReference type="ARBA" id="ARBA00038216"/>
    </source>
</evidence>
<keyword evidence="5" id="KW-1185">Reference proteome</keyword>
<evidence type="ECO:0000313" key="4">
    <source>
        <dbReference type="EMBL" id="EAU84619.1"/>
    </source>
</evidence>
<feature type="region of interest" description="Disordered" evidence="2">
    <location>
        <begin position="233"/>
        <end position="457"/>
    </location>
</feature>
<dbReference type="SUPFAM" id="SSF81296">
    <property type="entry name" value="E set domains"/>
    <property type="match status" value="1"/>
</dbReference>
<dbReference type="InterPro" id="IPR032640">
    <property type="entry name" value="AMPK1_CBM"/>
</dbReference>
<evidence type="ECO:0000313" key="5">
    <source>
        <dbReference type="Proteomes" id="UP000001861"/>
    </source>
</evidence>
<dbReference type="InterPro" id="IPR050827">
    <property type="entry name" value="CRP1_MDG1_kinase"/>
</dbReference>
<dbReference type="KEGG" id="cci:CC1G_00138"/>
<accession>A8NWW5</accession>
<dbReference type="GO" id="GO:0031588">
    <property type="term" value="C:nucleotide-activated protein kinase complex"/>
    <property type="evidence" value="ECO:0007669"/>
    <property type="project" value="TreeGrafter"/>
</dbReference>
<sequence>MLSYIFVPEQASSFSGSVFFFLPFNTMLPSPVEMTSPDLYNMFFEWPSTEPHEVIVTGTFDQWARTKHLNKTARGFVGTVKVPWGEKVKYKFVVDGRWMTLKGQPTEMDPGGYINNVFTVPQKPCIEPSPEEAPVETPAVSPAKPEAVEEKDTSAITSGSEAAAVSPPEAVEKRASKIPIVFVPLNSPEHNTVGSSTAPSPPDYVLPPSPRAAAVSAESPTVPAVPVEFHTALSSPIDKEPQVGSEPTEPEVPSAPVLQTEAEPKVEDEAPADVSTESSEVPKLAEIAPAEEPSPQVETPTEAREAPVVAANEDAAVPVNGTPPLSDVEKENEEQTGPLTPVESENVEASPASAQHEKESTAATASTVVNETPSTPTPKPAEAPAASLPTPPATPATPSRKTIPRASSPSPSFGSPKSKSGTISSRKKRSSIFGKLKGIFHHDKDKEKQAPTKDGKN</sequence>
<dbReference type="GO" id="GO:0005737">
    <property type="term" value="C:cytoplasm"/>
    <property type="evidence" value="ECO:0007669"/>
    <property type="project" value="TreeGrafter"/>
</dbReference>
<protein>
    <recommendedName>
        <fullName evidence="3">AMP-activated protein kinase glycogen-binding domain-containing protein</fullName>
    </recommendedName>
</protein>
<dbReference type="InterPro" id="IPR014756">
    <property type="entry name" value="Ig_E-set"/>
</dbReference>
<dbReference type="Proteomes" id="UP000001861">
    <property type="component" value="Unassembled WGS sequence"/>
</dbReference>
<dbReference type="GO" id="GO:0005634">
    <property type="term" value="C:nucleus"/>
    <property type="evidence" value="ECO:0007669"/>
    <property type="project" value="TreeGrafter"/>
</dbReference>
<dbReference type="RefSeq" id="XP_001837002.1">
    <property type="nucleotide sequence ID" value="XM_001836950.1"/>
</dbReference>
<gene>
    <name evidence="4" type="ORF">CC1G_00138</name>
</gene>
<dbReference type="VEuPathDB" id="FungiDB:CC1G_00138"/>
<feature type="compositionally biased region" description="Basic and acidic residues" evidence="2">
    <location>
        <begin position="440"/>
        <end position="457"/>
    </location>
</feature>
<dbReference type="GO" id="GO:0019901">
    <property type="term" value="F:protein kinase binding"/>
    <property type="evidence" value="ECO:0007669"/>
    <property type="project" value="TreeGrafter"/>
</dbReference>
<dbReference type="InterPro" id="IPR013783">
    <property type="entry name" value="Ig-like_fold"/>
</dbReference>
<feature type="compositionally biased region" description="Low complexity" evidence="2">
    <location>
        <begin position="407"/>
        <end position="421"/>
    </location>
</feature>
<feature type="region of interest" description="Disordered" evidence="2">
    <location>
        <begin position="191"/>
        <end position="212"/>
    </location>
</feature>
<comment type="caution">
    <text evidence="4">The sequence shown here is derived from an EMBL/GenBank/DDBJ whole genome shotgun (WGS) entry which is preliminary data.</text>
</comment>
<dbReference type="STRING" id="240176.A8NWW5"/>
<evidence type="ECO:0000256" key="2">
    <source>
        <dbReference type="SAM" id="MobiDB-lite"/>
    </source>
</evidence>
<feature type="domain" description="AMP-activated protein kinase glycogen-binding" evidence="3">
    <location>
        <begin position="42"/>
        <end position="123"/>
    </location>
</feature>
<evidence type="ECO:0000259" key="3">
    <source>
        <dbReference type="Pfam" id="PF16561"/>
    </source>
</evidence>
<dbReference type="CDD" id="cd02859">
    <property type="entry name" value="E_set_AMPKbeta_like_N"/>
    <property type="match status" value="1"/>
</dbReference>
<dbReference type="AlphaFoldDB" id="A8NWW5"/>
<dbReference type="Pfam" id="PF16561">
    <property type="entry name" value="AMPK1_CBM"/>
    <property type="match status" value="1"/>
</dbReference>
<dbReference type="OrthoDB" id="5873279at2759"/>